<evidence type="ECO:0000313" key="1">
    <source>
        <dbReference type="EMBL" id="CUM76726.1"/>
    </source>
</evidence>
<dbReference type="AlphaFoldDB" id="A0A173RG75"/>
<protein>
    <submittedName>
        <fullName evidence="1">Uncharacterized protein</fullName>
    </submittedName>
</protein>
<evidence type="ECO:0000313" key="2">
    <source>
        <dbReference type="Proteomes" id="UP000095597"/>
    </source>
</evidence>
<proteinExistence type="predicted"/>
<dbReference type="Proteomes" id="UP000095597">
    <property type="component" value="Unassembled WGS sequence"/>
</dbReference>
<name>A0A173RG75_9FIRM</name>
<dbReference type="EMBL" id="CYXO01000002">
    <property type="protein sequence ID" value="CUM76726.1"/>
    <property type="molecule type" value="Genomic_DNA"/>
</dbReference>
<organism evidence="1 2">
    <name type="scientific">Dorea longicatena</name>
    <dbReference type="NCBI Taxonomy" id="88431"/>
    <lineage>
        <taxon>Bacteria</taxon>
        <taxon>Bacillati</taxon>
        <taxon>Bacillota</taxon>
        <taxon>Clostridia</taxon>
        <taxon>Lachnospirales</taxon>
        <taxon>Lachnospiraceae</taxon>
        <taxon>Dorea</taxon>
    </lineage>
</organism>
<gene>
    <name evidence="1" type="ORF">ERS852573_00439</name>
</gene>
<sequence>MGPYALPCDPEAARVLTKGKEGPKTRKGLSFAKQKFFEPCPQRQVQCEHCGAKGGRKGNPEPGELSAKALLEQATVRMPRTGNGGVETMGTVWGIADQ</sequence>
<reference evidence="1 2" key="1">
    <citation type="submission" date="2015-09" db="EMBL/GenBank/DDBJ databases">
        <authorList>
            <consortium name="Pathogen Informatics"/>
        </authorList>
    </citation>
    <scope>NUCLEOTIDE SEQUENCE [LARGE SCALE GENOMIC DNA]</scope>
    <source>
        <strain evidence="1 2">2789STDY5834961</strain>
    </source>
</reference>
<accession>A0A173RG75</accession>